<evidence type="ECO:0000313" key="7">
    <source>
        <dbReference type="Proteomes" id="UP000015105"/>
    </source>
</evidence>
<organism evidence="6 7">
    <name type="scientific">Aegilops tauschii subsp. strangulata</name>
    <name type="common">Goatgrass</name>
    <dbReference type="NCBI Taxonomy" id="200361"/>
    <lineage>
        <taxon>Eukaryota</taxon>
        <taxon>Viridiplantae</taxon>
        <taxon>Streptophyta</taxon>
        <taxon>Embryophyta</taxon>
        <taxon>Tracheophyta</taxon>
        <taxon>Spermatophyta</taxon>
        <taxon>Magnoliopsida</taxon>
        <taxon>Liliopsida</taxon>
        <taxon>Poales</taxon>
        <taxon>Poaceae</taxon>
        <taxon>BOP clade</taxon>
        <taxon>Pooideae</taxon>
        <taxon>Triticodae</taxon>
        <taxon>Triticeae</taxon>
        <taxon>Triticinae</taxon>
        <taxon>Aegilops</taxon>
    </lineage>
</organism>
<dbReference type="InterPro" id="IPR007863">
    <property type="entry name" value="Peptidase_M16_C"/>
</dbReference>
<dbReference type="AlphaFoldDB" id="A0A453GUK2"/>
<reference evidence="6" key="4">
    <citation type="submission" date="2019-03" db="UniProtKB">
        <authorList>
            <consortium name="EnsemblPlants"/>
        </authorList>
    </citation>
    <scope>IDENTIFICATION</scope>
</reference>
<proteinExistence type="inferred from homology"/>
<dbReference type="STRING" id="200361.A0A453GUK2"/>
<reference evidence="7" key="1">
    <citation type="journal article" date="2014" name="Science">
        <title>Ancient hybridizations among the ancestral genomes of bread wheat.</title>
        <authorList>
            <consortium name="International Wheat Genome Sequencing Consortium,"/>
            <person name="Marcussen T."/>
            <person name="Sandve S.R."/>
            <person name="Heier L."/>
            <person name="Spannagl M."/>
            <person name="Pfeifer M."/>
            <person name="Jakobsen K.S."/>
            <person name="Wulff B.B."/>
            <person name="Steuernagel B."/>
            <person name="Mayer K.F."/>
            <person name="Olsen O.A."/>
        </authorList>
    </citation>
    <scope>NUCLEOTIDE SEQUENCE [LARGE SCALE GENOMIC DNA]</scope>
    <source>
        <strain evidence="7">cv. AL8/78</strain>
    </source>
</reference>
<dbReference type="FunFam" id="3.30.830.10:FF:000134">
    <property type="entry name" value="Putative mitochondrial-processing peptidase subunit alpha-2 chloroplastic/mitochondrial"/>
    <property type="match status" value="1"/>
</dbReference>
<feature type="domain" description="Peptidase M16 C-terminal" evidence="5">
    <location>
        <begin position="358"/>
        <end position="542"/>
    </location>
</feature>
<evidence type="ECO:0000313" key="6">
    <source>
        <dbReference type="EnsemblPlants" id="AET3Gv21212900.1"/>
    </source>
</evidence>
<feature type="region of interest" description="Disordered" evidence="3">
    <location>
        <begin position="42"/>
        <end position="61"/>
    </location>
</feature>
<dbReference type="PANTHER" id="PTHR11851:SF49">
    <property type="entry name" value="MITOCHONDRIAL-PROCESSING PEPTIDASE SUBUNIT ALPHA"/>
    <property type="match status" value="1"/>
</dbReference>
<dbReference type="Gene3D" id="3.30.830.10">
    <property type="entry name" value="Metalloenzyme, LuxS/M16 peptidase-like"/>
    <property type="match status" value="2"/>
</dbReference>
<dbReference type="InterPro" id="IPR050361">
    <property type="entry name" value="MPP/UQCRC_Complex"/>
</dbReference>
<feature type="compositionally biased region" description="Basic residues" evidence="3">
    <location>
        <begin position="24"/>
        <end position="36"/>
    </location>
</feature>
<dbReference type="FunFam" id="3.30.830.10:FF:000022">
    <property type="entry name" value="mitochondrial-processing peptidase subunit alpha"/>
    <property type="match status" value="1"/>
</dbReference>
<feature type="region of interest" description="Disordered" evidence="3">
    <location>
        <begin position="66"/>
        <end position="122"/>
    </location>
</feature>
<dbReference type="Pfam" id="PF00675">
    <property type="entry name" value="Peptidase_M16"/>
    <property type="match status" value="1"/>
</dbReference>
<sequence length="626" mass="67879">VVDGPPLAGGSSTEGLSMEASMRGRGKQRSVGKQRRLVAFLCSEDKAGKKKRETKNGRQLLLGSFYRASSGRRGPVRAQRGTKKTLPSAQQTEPNYSFPLPLLHGSSSSPSSPAAPSTSTGPAAAMLRLRSSARLLRKLCEASRPLGRGEAQRVLPTMTRGLSGAASAARSTSLLHPLPGLDLPPCLPDQLARLPTRITTLPNGVRVASEDVPGPTACVGVFVASGSIHESPESAGATHLLEKLAFKDTAHRSHMQIVQEVEATGGNVGASASREQMVYSYDTLKAYIPQAVEVLLDSVRNPLFIQDEVDRQLALTREEVQEVQKNPEKFLQEVLNLVGYEGAIANPLIAPEEALEIINADIIRKFYHENFTADRVVLAASGVDHQQLLDVAEPLLSDWHKGSPVETPKSTYTGGDFRHKAESDMTHVALAFEVPGGWLKERDATIMTVIQTLMGGGGSFSSGGPGKGMHSRLYLRVLTRYHDVQSFSAFSNVYDSTGLFGIYLTTPPDFVAKAVDIAVQELIAIATPGQVTEVELTRAKNSTISSVLMNLESRVIVAEDIGRQLLTYGSRKPIDHFLQCMEELTLDDITAFAKMLLSSQPTMASYGDVDKVPPYEFVSKRFQRFR</sequence>
<dbReference type="InterPro" id="IPR011765">
    <property type="entry name" value="Pept_M16_N"/>
</dbReference>
<dbReference type="GO" id="GO:0046872">
    <property type="term" value="F:metal ion binding"/>
    <property type="evidence" value="ECO:0007669"/>
    <property type="project" value="InterPro"/>
</dbReference>
<evidence type="ECO:0000259" key="4">
    <source>
        <dbReference type="Pfam" id="PF00675"/>
    </source>
</evidence>
<feature type="region of interest" description="Disordered" evidence="3">
    <location>
        <begin position="1"/>
        <end position="36"/>
    </location>
</feature>
<dbReference type="Proteomes" id="UP000015105">
    <property type="component" value="Chromosome 3D"/>
</dbReference>
<reference evidence="6" key="5">
    <citation type="journal article" date="2021" name="G3 (Bethesda)">
        <title>Aegilops tauschii genome assembly Aet v5.0 features greater sequence contiguity and improved annotation.</title>
        <authorList>
            <person name="Wang L."/>
            <person name="Zhu T."/>
            <person name="Rodriguez J.C."/>
            <person name="Deal K.R."/>
            <person name="Dubcovsky J."/>
            <person name="McGuire P.E."/>
            <person name="Lux T."/>
            <person name="Spannagl M."/>
            <person name="Mayer K.F.X."/>
            <person name="Baldrich P."/>
            <person name="Meyers B.C."/>
            <person name="Huo N."/>
            <person name="Gu Y.Q."/>
            <person name="Zhou H."/>
            <person name="Devos K.M."/>
            <person name="Bennetzen J.L."/>
            <person name="Unver T."/>
            <person name="Budak H."/>
            <person name="Gulick P.J."/>
            <person name="Galiba G."/>
            <person name="Kalapos B."/>
            <person name="Nelson D.R."/>
            <person name="Li P."/>
            <person name="You F.M."/>
            <person name="Luo M.C."/>
            <person name="Dvorak J."/>
        </authorList>
    </citation>
    <scope>NUCLEOTIDE SEQUENCE [LARGE SCALE GENOMIC DNA]</scope>
    <source>
        <strain evidence="6">cv. AL8/78</strain>
    </source>
</reference>
<dbReference type="PANTHER" id="PTHR11851">
    <property type="entry name" value="METALLOPROTEASE"/>
    <property type="match status" value="1"/>
</dbReference>
<evidence type="ECO:0000259" key="5">
    <source>
        <dbReference type="Pfam" id="PF05193"/>
    </source>
</evidence>
<dbReference type="InterPro" id="IPR011249">
    <property type="entry name" value="Metalloenz_LuxS/M16"/>
</dbReference>
<dbReference type="GO" id="GO:0005739">
    <property type="term" value="C:mitochondrion"/>
    <property type="evidence" value="ECO:0007669"/>
    <property type="project" value="TreeGrafter"/>
</dbReference>
<dbReference type="EnsemblPlants" id="AET3Gv21212900.1">
    <property type="protein sequence ID" value="AET3Gv21212900.1"/>
    <property type="gene ID" value="AET3Gv21212900"/>
</dbReference>
<comment type="function">
    <text evidence="1">Substrate recognition and binding subunit of the essential mitochondrial processing protease (MPP), which cleaves the mitochondrial sequence off newly imported precursors proteins.</text>
</comment>
<accession>A0A453GUK2</accession>
<name>A0A453GUK2_AEGTS</name>
<dbReference type="Gramene" id="AET3Gv21212900.1">
    <property type="protein sequence ID" value="AET3Gv21212900.1"/>
    <property type="gene ID" value="AET3Gv21212900"/>
</dbReference>
<comment type="similarity">
    <text evidence="2">Belongs to the peptidase M16 family.</text>
</comment>
<reference evidence="6" key="3">
    <citation type="journal article" date="2017" name="Nature">
        <title>Genome sequence of the progenitor of the wheat D genome Aegilops tauschii.</title>
        <authorList>
            <person name="Luo M.C."/>
            <person name="Gu Y.Q."/>
            <person name="Puiu D."/>
            <person name="Wang H."/>
            <person name="Twardziok S.O."/>
            <person name="Deal K.R."/>
            <person name="Huo N."/>
            <person name="Zhu T."/>
            <person name="Wang L."/>
            <person name="Wang Y."/>
            <person name="McGuire P.E."/>
            <person name="Liu S."/>
            <person name="Long H."/>
            <person name="Ramasamy R.K."/>
            <person name="Rodriguez J.C."/>
            <person name="Van S.L."/>
            <person name="Yuan L."/>
            <person name="Wang Z."/>
            <person name="Xia Z."/>
            <person name="Xiao L."/>
            <person name="Anderson O.D."/>
            <person name="Ouyang S."/>
            <person name="Liang Y."/>
            <person name="Zimin A.V."/>
            <person name="Pertea G."/>
            <person name="Qi P."/>
            <person name="Bennetzen J.L."/>
            <person name="Dai X."/>
            <person name="Dawson M.W."/>
            <person name="Muller H.G."/>
            <person name="Kugler K."/>
            <person name="Rivarola-Duarte L."/>
            <person name="Spannagl M."/>
            <person name="Mayer K.F.X."/>
            <person name="Lu F.H."/>
            <person name="Bevan M.W."/>
            <person name="Leroy P."/>
            <person name="Li P."/>
            <person name="You F.M."/>
            <person name="Sun Q."/>
            <person name="Liu Z."/>
            <person name="Lyons E."/>
            <person name="Wicker T."/>
            <person name="Salzberg S.L."/>
            <person name="Devos K.M."/>
            <person name="Dvorak J."/>
        </authorList>
    </citation>
    <scope>NUCLEOTIDE SEQUENCE [LARGE SCALE GENOMIC DNA]</scope>
    <source>
        <strain evidence="6">cv. AL8/78</strain>
    </source>
</reference>
<evidence type="ECO:0000256" key="3">
    <source>
        <dbReference type="SAM" id="MobiDB-lite"/>
    </source>
</evidence>
<protein>
    <submittedName>
        <fullName evidence="6">Uncharacterized protein</fullName>
    </submittedName>
</protein>
<evidence type="ECO:0000256" key="1">
    <source>
        <dbReference type="ARBA" id="ARBA00002123"/>
    </source>
</evidence>
<keyword evidence="7" id="KW-1185">Reference proteome</keyword>
<dbReference type="SUPFAM" id="SSF63411">
    <property type="entry name" value="LuxS/MPP-like metallohydrolase"/>
    <property type="match status" value="2"/>
</dbReference>
<dbReference type="Pfam" id="PF05193">
    <property type="entry name" value="Peptidase_M16_C"/>
    <property type="match status" value="1"/>
</dbReference>
<feature type="domain" description="Peptidase M16 N-terminal" evidence="4">
    <location>
        <begin position="206"/>
        <end position="351"/>
    </location>
</feature>
<feature type="compositionally biased region" description="Polar residues" evidence="3">
    <location>
        <begin position="85"/>
        <end position="95"/>
    </location>
</feature>
<reference evidence="7" key="2">
    <citation type="journal article" date="2017" name="Nat. Plants">
        <title>The Aegilops tauschii genome reveals multiple impacts of transposons.</title>
        <authorList>
            <person name="Zhao G."/>
            <person name="Zou C."/>
            <person name="Li K."/>
            <person name="Wang K."/>
            <person name="Li T."/>
            <person name="Gao L."/>
            <person name="Zhang X."/>
            <person name="Wang H."/>
            <person name="Yang Z."/>
            <person name="Liu X."/>
            <person name="Jiang W."/>
            <person name="Mao L."/>
            <person name="Kong X."/>
            <person name="Jiao Y."/>
            <person name="Jia J."/>
        </authorList>
    </citation>
    <scope>NUCLEOTIDE SEQUENCE [LARGE SCALE GENOMIC DNA]</scope>
    <source>
        <strain evidence="7">cv. AL8/78</strain>
    </source>
</reference>
<feature type="compositionally biased region" description="Low complexity" evidence="3">
    <location>
        <begin position="105"/>
        <end position="122"/>
    </location>
</feature>
<evidence type="ECO:0000256" key="2">
    <source>
        <dbReference type="ARBA" id="ARBA00007261"/>
    </source>
</evidence>